<dbReference type="AlphaFoldDB" id="A0A8J2LKC4"/>
<evidence type="ECO:0000313" key="2">
    <source>
        <dbReference type="Proteomes" id="UP000708208"/>
    </source>
</evidence>
<evidence type="ECO:0000313" key="1">
    <source>
        <dbReference type="EMBL" id="CAG7837198.1"/>
    </source>
</evidence>
<organism evidence="1 2">
    <name type="scientific">Allacma fusca</name>
    <dbReference type="NCBI Taxonomy" id="39272"/>
    <lineage>
        <taxon>Eukaryota</taxon>
        <taxon>Metazoa</taxon>
        <taxon>Ecdysozoa</taxon>
        <taxon>Arthropoda</taxon>
        <taxon>Hexapoda</taxon>
        <taxon>Collembola</taxon>
        <taxon>Symphypleona</taxon>
        <taxon>Sminthuridae</taxon>
        <taxon>Allacma</taxon>
    </lineage>
</organism>
<proteinExistence type="predicted"/>
<protein>
    <submittedName>
        <fullName evidence="1">Uncharacterized protein</fullName>
    </submittedName>
</protein>
<feature type="non-terminal residue" evidence="1">
    <location>
        <position position="42"/>
    </location>
</feature>
<keyword evidence="2" id="KW-1185">Reference proteome</keyword>
<dbReference type="EMBL" id="CAJVCH010571319">
    <property type="protein sequence ID" value="CAG7837198.1"/>
    <property type="molecule type" value="Genomic_DNA"/>
</dbReference>
<reference evidence="1" key="1">
    <citation type="submission" date="2021-06" db="EMBL/GenBank/DDBJ databases">
        <authorList>
            <person name="Hodson N. C."/>
            <person name="Mongue J. A."/>
            <person name="Jaron S. K."/>
        </authorList>
    </citation>
    <scope>NUCLEOTIDE SEQUENCE</scope>
</reference>
<gene>
    <name evidence="1" type="ORF">AFUS01_LOCUS46346</name>
</gene>
<sequence>WEESFNAICTGPCFDKSFDNLFFPPPFLLRERTLLLKLQQGQ</sequence>
<name>A0A8J2LKC4_9HEXA</name>
<comment type="caution">
    <text evidence="1">The sequence shown here is derived from an EMBL/GenBank/DDBJ whole genome shotgun (WGS) entry which is preliminary data.</text>
</comment>
<dbReference type="Proteomes" id="UP000708208">
    <property type="component" value="Unassembled WGS sequence"/>
</dbReference>
<accession>A0A8J2LKC4</accession>